<dbReference type="InterPro" id="IPR004147">
    <property type="entry name" value="ABC1_dom"/>
</dbReference>
<dbReference type="PANTHER" id="PTHR43173">
    <property type="entry name" value="ABC1 FAMILY PROTEIN"/>
    <property type="match status" value="1"/>
</dbReference>
<evidence type="ECO:0000259" key="1">
    <source>
        <dbReference type="Pfam" id="PF03109"/>
    </source>
</evidence>
<organism evidence="2 3">
    <name type="scientific">Symbiodinium microadriaticum</name>
    <name type="common">Dinoflagellate</name>
    <name type="synonym">Zooxanthella microadriatica</name>
    <dbReference type="NCBI Taxonomy" id="2951"/>
    <lineage>
        <taxon>Eukaryota</taxon>
        <taxon>Sar</taxon>
        <taxon>Alveolata</taxon>
        <taxon>Dinophyceae</taxon>
        <taxon>Suessiales</taxon>
        <taxon>Symbiodiniaceae</taxon>
        <taxon>Symbiodinium</taxon>
    </lineage>
</organism>
<dbReference type="EMBL" id="LSRX01000506">
    <property type="protein sequence ID" value="OLP95361.1"/>
    <property type="molecule type" value="Genomic_DNA"/>
</dbReference>
<dbReference type="OrthoDB" id="418984at2759"/>
<evidence type="ECO:0000313" key="3">
    <source>
        <dbReference type="Proteomes" id="UP000186817"/>
    </source>
</evidence>
<feature type="domain" description="ABC1 atypical kinase-like" evidence="1">
    <location>
        <begin position="306"/>
        <end position="424"/>
    </location>
</feature>
<reference evidence="2 3" key="1">
    <citation type="submission" date="2016-02" db="EMBL/GenBank/DDBJ databases">
        <title>Genome analysis of coral dinoflagellate symbionts highlights evolutionary adaptations to a symbiotic lifestyle.</title>
        <authorList>
            <person name="Aranda M."/>
            <person name="Li Y."/>
            <person name="Liew Y.J."/>
            <person name="Baumgarten S."/>
            <person name="Simakov O."/>
            <person name="Wilson M."/>
            <person name="Piel J."/>
            <person name="Ashoor H."/>
            <person name="Bougouffa S."/>
            <person name="Bajic V.B."/>
            <person name="Ryu T."/>
            <person name="Ravasi T."/>
            <person name="Bayer T."/>
            <person name="Micklem G."/>
            <person name="Kim H."/>
            <person name="Bhak J."/>
            <person name="Lajeunesse T.C."/>
            <person name="Voolstra C.R."/>
        </authorList>
    </citation>
    <scope>NUCLEOTIDE SEQUENCE [LARGE SCALE GENOMIC DNA]</scope>
    <source>
        <strain evidence="2 3">CCMP2467</strain>
    </source>
</reference>
<evidence type="ECO:0000313" key="2">
    <source>
        <dbReference type="EMBL" id="OLP95361.1"/>
    </source>
</evidence>
<dbReference type="AlphaFoldDB" id="A0A1Q9DJM7"/>
<dbReference type="InterPro" id="IPR051130">
    <property type="entry name" value="Mito_struct-func_regulator"/>
</dbReference>
<proteinExistence type="predicted"/>
<name>A0A1Q9DJM7_SYMMI</name>
<dbReference type="Pfam" id="PF03109">
    <property type="entry name" value="ABC1"/>
    <property type="match status" value="1"/>
</dbReference>
<gene>
    <name evidence="2" type="ORF">AK812_SmicGene22523</name>
</gene>
<comment type="caution">
    <text evidence="2">The sequence shown here is derived from an EMBL/GenBank/DDBJ whole genome shotgun (WGS) entry which is preliminary data.</text>
</comment>
<sequence>MGIKASTRSLDPGDVSMQHLNSAKSRAQVWAFRRHPVLMGNHPSALQDVTRVLDTSVASLGALTRIVTDSQQAARLGELISKHDFPALLRALTSRERLPADFFPTWIRKAGGYFPKFAQVLSVRADLIDDPEVLAGLSRCLEDMPKRSNADVAAVLEQVGWHDASSGLGEALNAGTVAQVNEMSLYGPAVLKVTFPDVQRRFVTDFRLFTHAQAILRALNLQDDKAQIVGAMFEAVGKSEHHVLREFDLASEAKALWTAQELLAEWPSVYESWTTAMTRVLGRAAAAFPPHLLPLLQVAQEQSRTWRIGVPTPVADRVAPSALVMTHAGGRSLQELAEGGPAAQQEAALVFLGFAVPYLGWLLLCKSSSHLAHVDPHFGNFRWERETETLWVLDWGSTIQLDDELRRSLCLLVSCLAASGEDAVVADLARRIGVSGDDDIRVAEVVRGLFNATSQVAAQESIEHAAADHLLQNIRHEVVPVVRCLAILGGTLKMIQQRIRADHHQHIPLSLAMLWDPFATQGFA</sequence>
<keyword evidence="3" id="KW-1185">Reference proteome</keyword>
<dbReference type="PANTHER" id="PTHR43173:SF19">
    <property type="entry name" value="AARF DOMAIN-CONTAINING PROTEIN KINASE 1"/>
    <property type="match status" value="1"/>
</dbReference>
<accession>A0A1Q9DJM7</accession>
<dbReference type="Proteomes" id="UP000186817">
    <property type="component" value="Unassembled WGS sequence"/>
</dbReference>
<protein>
    <recommendedName>
        <fullName evidence="1">ABC1 atypical kinase-like domain-containing protein</fullName>
    </recommendedName>
</protein>